<keyword evidence="2" id="KW-1185">Reference proteome</keyword>
<sequence length="159" mass="17000">MPERSALHFLLCEVAGLPSVAQLVGVAVGMRVELRHLDRSPIADIIIDNFHRLPDPYPDLLNAEHAGRPPVLPQLPAQVPLHPVARITEADETRLRTLLQLVGASVGLQAHQQGPPAAPLGVAANQAPPAGTPASVAAPVCPYRHRRAEDYNVSILKLS</sequence>
<dbReference type="Proteomes" id="UP000279236">
    <property type="component" value="Unassembled WGS sequence"/>
</dbReference>
<protein>
    <submittedName>
        <fullName evidence="1">Uncharacterized protein</fullName>
    </submittedName>
</protein>
<name>A0A427XLM4_9TREE</name>
<dbReference type="RefSeq" id="XP_028474938.1">
    <property type="nucleotide sequence ID" value="XM_028624770.1"/>
</dbReference>
<evidence type="ECO:0000313" key="1">
    <source>
        <dbReference type="EMBL" id="RSH79829.1"/>
    </source>
</evidence>
<proteinExistence type="predicted"/>
<organism evidence="1 2">
    <name type="scientific">Apiotrichum porosum</name>
    <dbReference type="NCBI Taxonomy" id="105984"/>
    <lineage>
        <taxon>Eukaryota</taxon>
        <taxon>Fungi</taxon>
        <taxon>Dikarya</taxon>
        <taxon>Basidiomycota</taxon>
        <taxon>Agaricomycotina</taxon>
        <taxon>Tremellomycetes</taxon>
        <taxon>Trichosporonales</taxon>
        <taxon>Trichosporonaceae</taxon>
        <taxon>Apiotrichum</taxon>
    </lineage>
</organism>
<comment type="caution">
    <text evidence="1">The sequence shown here is derived from an EMBL/GenBank/DDBJ whole genome shotgun (WGS) entry which is preliminary data.</text>
</comment>
<evidence type="ECO:0000313" key="2">
    <source>
        <dbReference type="Proteomes" id="UP000279236"/>
    </source>
</evidence>
<dbReference type="GeneID" id="39594032"/>
<gene>
    <name evidence="1" type="ORF">EHS24_009489</name>
</gene>
<accession>A0A427XLM4</accession>
<reference evidence="1 2" key="1">
    <citation type="submission" date="2018-11" db="EMBL/GenBank/DDBJ databases">
        <title>Genome sequence of Apiotrichum porosum DSM 27194.</title>
        <authorList>
            <person name="Aliyu H."/>
            <person name="Gorte O."/>
            <person name="Ochsenreither K."/>
        </authorList>
    </citation>
    <scope>NUCLEOTIDE SEQUENCE [LARGE SCALE GENOMIC DNA]</scope>
    <source>
        <strain evidence="1 2">DSM 27194</strain>
    </source>
</reference>
<dbReference type="EMBL" id="RSCE01000009">
    <property type="protein sequence ID" value="RSH79829.1"/>
    <property type="molecule type" value="Genomic_DNA"/>
</dbReference>
<dbReference type="AlphaFoldDB" id="A0A427XLM4"/>